<feature type="transmembrane region" description="Helical" evidence="1">
    <location>
        <begin position="59"/>
        <end position="81"/>
    </location>
</feature>
<feature type="domain" description="Aerotolerance regulator N-terminal" evidence="2">
    <location>
        <begin position="1"/>
        <end position="75"/>
    </location>
</feature>
<keyword evidence="1" id="KW-0472">Membrane</keyword>
<keyword evidence="1" id="KW-0812">Transmembrane</keyword>
<proteinExistence type="predicted"/>
<dbReference type="EMBL" id="QNUL01000004">
    <property type="protein sequence ID" value="REA62787.1"/>
    <property type="molecule type" value="Genomic_DNA"/>
</dbReference>
<organism evidence="3 4">
    <name type="scientific">Dyadobacter luteus</name>
    <dbReference type="NCBI Taxonomy" id="2259619"/>
    <lineage>
        <taxon>Bacteria</taxon>
        <taxon>Pseudomonadati</taxon>
        <taxon>Bacteroidota</taxon>
        <taxon>Cytophagia</taxon>
        <taxon>Cytophagales</taxon>
        <taxon>Spirosomataceae</taxon>
        <taxon>Dyadobacter</taxon>
    </lineage>
</organism>
<name>A0A3D8YE07_9BACT</name>
<dbReference type="RefSeq" id="WP_115830084.1">
    <property type="nucleotide sequence ID" value="NZ_QNUL01000004.1"/>
</dbReference>
<gene>
    <name evidence="3" type="ORF">DSL64_07650</name>
</gene>
<sequence length="400" mass="44597">MTFLQPVLLWGLLGVIIPVIIHFWYQKKGKTIAWAATRWLTDKTSLQHRGIRLDEIPLLLLRCLLVILLVLLLSRAAISWLDQTGQTKRVHLVESGERVADAFKFEIEEALKKGEQVFWISKEPVALTNSETVPPLSSGLDYLQQSINAITGKGAQLMLYVGNSPGISLPSRIVVPADFQLMTTVDSTYNRAVNYFAIDASTGLFVDKQSGILKTGDLRENAGATKSGNGPVSVLLEYKNQTEKKTVRAALMAFSEVYKIPFMIDEVASDNKNYDWIFTNDLVTNTDKSTAYVVSGKQYPGVVPAQVISVGDSLKVSSSEMVREGRLPEWFGQQFVNRYNLSQPSDILSGKQLKTRFVSMDSAGQQSSDHFGKYLLLGFVMTLLLERWLSLKKNVTQTYA</sequence>
<dbReference type="NCBIfam" id="TIGR02226">
    <property type="entry name" value="two_anch"/>
    <property type="match status" value="1"/>
</dbReference>
<comment type="caution">
    <text evidence="3">The sequence shown here is derived from an EMBL/GenBank/DDBJ whole genome shotgun (WGS) entry which is preliminary data.</text>
</comment>
<dbReference type="Pfam" id="PF07584">
    <property type="entry name" value="BatA"/>
    <property type="match status" value="1"/>
</dbReference>
<evidence type="ECO:0000259" key="2">
    <source>
        <dbReference type="Pfam" id="PF07584"/>
    </source>
</evidence>
<accession>A0A3D8YE07</accession>
<dbReference type="AlphaFoldDB" id="A0A3D8YE07"/>
<feature type="transmembrane region" description="Helical" evidence="1">
    <location>
        <begin position="6"/>
        <end position="25"/>
    </location>
</feature>
<dbReference type="InterPro" id="IPR011933">
    <property type="entry name" value="Double_TM_dom"/>
</dbReference>
<dbReference type="Proteomes" id="UP000256373">
    <property type="component" value="Unassembled WGS sequence"/>
</dbReference>
<keyword evidence="1" id="KW-1133">Transmembrane helix</keyword>
<dbReference type="PANTHER" id="PTHR37464">
    <property type="entry name" value="BLL2463 PROTEIN"/>
    <property type="match status" value="1"/>
</dbReference>
<evidence type="ECO:0000313" key="4">
    <source>
        <dbReference type="Proteomes" id="UP000256373"/>
    </source>
</evidence>
<reference evidence="3 4" key="1">
    <citation type="submission" date="2018-07" db="EMBL/GenBank/DDBJ databases">
        <title>Dyadobacter roseus sp. nov., isolated from rose rhizosphere soil.</title>
        <authorList>
            <person name="Chen L."/>
        </authorList>
    </citation>
    <scope>NUCLEOTIDE SEQUENCE [LARGE SCALE GENOMIC DNA]</scope>
    <source>
        <strain evidence="3 4">RS19</strain>
    </source>
</reference>
<protein>
    <recommendedName>
        <fullName evidence="2">Aerotolerance regulator N-terminal domain-containing protein</fullName>
    </recommendedName>
</protein>
<dbReference type="InterPro" id="IPR024163">
    <property type="entry name" value="Aerotolerance_reg_N"/>
</dbReference>
<keyword evidence="4" id="KW-1185">Reference proteome</keyword>
<evidence type="ECO:0000256" key="1">
    <source>
        <dbReference type="SAM" id="Phobius"/>
    </source>
</evidence>
<dbReference type="PANTHER" id="PTHR37464:SF1">
    <property type="entry name" value="BLL2463 PROTEIN"/>
    <property type="match status" value="1"/>
</dbReference>
<dbReference type="OrthoDB" id="890881at2"/>
<evidence type="ECO:0000313" key="3">
    <source>
        <dbReference type="EMBL" id="REA62787.1"/>
    </source>
</evidence>